<gene>
    <name evidence="1" type="ORF">B296_00033411</name>
</gene>
<comment type="caution">
    <text evidence="1">The sequence shown here is derived from an EMBL/GenBank/DDBJ whole genome shotgun (WGS) entry which is preliminary data.</text>
</comment>
<dbReference type="AlphaFoldDB" id="A0A427A9D4"/>
<evidence type="ECO:0000313" key="1">
    <source>
        <dbReference type="EMBL" id="RRT72835.1"/>
    </source>
</evidence>
<proteinExistence type="predicted"/>
<name>A0A427A9D4_ENSVE</name>
<dbReference type="EMBL" id="AMZH03003279">
    <property type="protein sequence ID" value="RRT72835.1"/>
    <property type="molecule type" value="Genomic_DNA"/>
</dbReference>
<protein>
    <submittedName>
        <fullName evidence="1">Uncharacterized protein</fullName>
    </submittedName>
</protein>
<evidence type="ECO:0000313" key="2">
    <source>
        <dbReference type="Proteomes" id="UP000287651"/>
    </source>
</evidence>
<sequence>MLPQHRSIKGSSHAAVICLLPFHSDPSAINFCRWLIHLLPTSTGDLIPWSPRGSTLLHDADVFTLAVVTGCCSPSLVGCPCCAPASCSLPVLLTRQLKPLCPRSLLVATDF</sequence>
<reference evidence="1 2" key="1">
    <citation type="journal article" date="2014" name="Agronomy (Basel)">
        <title>A Draft Genome Sequence for Ensete ventricosum, the Drought-Tolerant Tree Against Hunger.</title>
        <authorList>
            <person name="Harrison J."/>
            <person name="Moore K.A."/>
            <person name="Paszkiewicz K."/>
            <person name="Jones T."/>
            <person name="Grant M."/>
            <person name="Ambacheew D."/>
            <person name="Muzemil S."/>
            <person name="Studholme D.J."/>
        </authorList>
    </citation>
    <scope>NUCLEOTIDE SEQUENCE [LARGE SCALE GENOMIC DNA]</scope>
</reference>
<accession>A0A427A9D4</accession>
<organism evidence="1 2">
    <name type="scientific">Ensete ventricosum</name>
    <name type="common">Abyssinian banana</name>
    <name type="synonym">Musa ensete</name>
    <dbReference type="NCBI Taxonomy" id="4639"/>
    <lineage>
        <taxon>Eukaryota</taxon>
        <taxon>Viridiplantae</taxon>
        <taxon>Streptophyta</taxon>
        <taxon>Embryophyta</taxon>
        <taxon>Tracheophyta</taxon>
        <taxon>Spermatophyta</taxon>
        <taxon>Magnoliopsida</taxon>
        <taxon>Liliopsida</taxon>
        <taxon>Zingiberales</taxon>
        <taxon>Musaceae</taxon>
        <taxon>Ensete</taxon>
    </lineage>
</organism>
<dbReference type="Proteomes" id="UP000287651">
    <property type="component" value="Unassembled WGS sequence"/>
</dbReference>